<protein>
    <submittedName>
        <fullName evidence="2">Transposase</fullName>
    </submittedName>
</protein>
<organism evidence="2 3">
    <name type="scientific">Rhodovulum steppense</name>
    <dbReference type="NCBI Taxonomy" id="540251"/>
    <lineage>
        <taxon>Bacteria</taxon>
        <taxon>Pseudomonadati</taxon>
        <taxon>Pseudomonadota</taxon>
        <taxon>Alphaproteobacteria</taxon>
        <taxon>Rhodobacterales</taxon>
        <taxon>Paracoccaceae</taxon>
        <taxon>Rhodovulum</taxon>
    </lineage>
</organism>
<feature type="compositionally biased region" description="Basic and acidic residues" evidence="1">
    <location>
        <begin position="75"/>
        <end position="93"/>
    </location>
</feature>
<sequence length="150" mass="16605">MDGKENTTRPYPAEFRERAVQMVVDHLDSYASLTAAVRDIADKLGCSPDSQRAWYKQARRDAGKEAGPTSAGRARIKERERENRELRQGEEGQKTVQWAVFPTNEILKKGEPAKAVARRGAIGPSPMAKADLQEAADHPVHLVRTQGRAA</sequence>
<dbReference type="RefSeq" id="WP_132693828.1">
    <property type="nucleotide sequence ID" value="NZ_SLVM01000004.1"/>
</dbReference>
<proteinExistence type="predicted"/>
<dbReference type="GO" id="GO:0004803">
    <property type="term" value="F:transposase activity"/>
    <property type="evidence" value="ECO:0007669"/>
    <property type="project" value="InterPro"/>
</dbReference>
<evidence type="ECO:0000313" key="3">
    <source>
        <dbReference type="Proteomes" id="UP000295277"/>
    </source>
</evidence>
<dbReference type="Gene3D" id="1.10.10.10">
    <property type="entry name" value="Winged helix-like DNA-binding domain superfamily/Winged helix DNA-binding domain"/>
    <property type="match status" value="1"/>
</dbReference>
<dbReference type="InterPro" id="IPR009057">
    <property type="entry name" value="Homeodomain-like_sf"/>
</dbReference>
<dbReference type="SUPFAM" id="SSF46689">
    <property type="entry name" value="Homeodomain-like"/>
    <property type="match status" value="1"/>
</dbReference>
<gene>
    <name evidence="2" type="ORF">EV216_104184</name>
</gene>
<dbReference type="AlphaFoldDB" id="A0A4R1YZL0"/>
<comment type="caution">
    <text evidence="2">The sequence shown here is derived from an EMBL/GenBank/DDBJ whole genome shotgun (WGS) entry which is preliminary data.</text>
</comment>
<keyword evidence="3" id="KW-1185">Reference proteome</keyword>
<dbReference type="Pfam" id="PF01527">
    <property type="entry name" value="HTH_Tnp_1"/>
    <property type="match status" value="1"/>
</dbReference>
<name>A0A4R1YZL0_9RHOB</name>
<reference evidence="2 3" key="1">
    <citation type="submission" date="2019-03" db="EMBL/GenBank/DDBJ databases">
        <title>Genomic Encyclopedia of Type Strains, Phase IV (KMG-IV): sequencing the most valuable type-strain genomes for metagenomic binning, comparative biology and taxonomic classification.</title>
        <authorList>
            <person name="Goeker M."/>
        </authorList>
    </citation>
    <scope>NUCLEOTIDE SEQUENCE [LARGE SCALE GENOMIC DNA]</scope>
    <source>
        <strain evidence="2 3">DSM 21153</strain>
    </source>
</reference>
<feature type="region of interest" description="Disordered" evidence="1">
    <location>
        <begin position="55"/>
        <end position="93"/>
    </location>
</feature>
<accession>A0A4R1YZL0</accession>
<dbReference type="OrthoDB" id="9803878at2"/>
<dbReference type="InterPro" id="IPR036388">
    <property type="entry name" value="WH-like_DNA-bd_sf"/>
</dbReference>
<dbReference type="InterPro" id="IPR002514">
    <property type="entry name" value="Transposase_8"/>
</dbReference>
<feature type="region of interest" description="Disordered" evidence="1">
    <location>
        <begin position="111"/>
        <end position="150"/>
    </location>
</feature>
<dbReference type="GO" id="GO:0006313">
    <property type="term" value="P:DNA transposition"/>
    <property type="evidence" value="ECO:0007669"/>
    <property type="project" value="InterPro"/>
</dbReference>
<evidence type="ECO:0000313" key="2">
    <source>
        <dbReference type="EMBL" id="TCM86627.1"/>
    </source>
</evidence>
<feature type="compositionally biased region" description="Basic and acidic residues" evidence="1">
    <location>
        <begin position="131"/>
        <end position="140"/>
    </location>
</feature>
<evidence type="ECO:0000256" key="1">
    <source>
        <dbReference type="SAM" id="MobiDB-lite"/>
    </source>
</evidence>
<dbReference type="GO" id="GO:0003677">
    <property type="term" value="F:DNA binding"/>
    <property type="evidence" value="ECO:0007669"/>
    <property type="project" value="InterPro"/>
</dbReference>
<dbReference type="EMBL" id="SLVM01000004">
    <property type="protein sequence ID" value="TCM86627.1"/>
    <property type="molecule type" value="Genomic_DNA"/>
</dbReference>
<dbReference type="Proteomes" id="UP000295277">
    <property type="component" value="Unassembled WGS sequence"/>
</dbReference>